<name>A0ABQ9CS99_9PASS</name>
<accession>A0ABQ9CS99</accession>
<dbReference type="Proteomes" id="UP001145742">
    <property type="component" value="Unassembled WGS sequence"/>
</dbReference>
<proteinExistence type="predicted"/>
<comment type="caution">
    <text evidence="1">The sequence shown here is derived from an EMBL/GenBank/DDBJ whole genome shotgun (WGS) entry which is preliminary data.</text>
</comment>
<sequence length="115" mass="13019">MTLRVEFVLVDCKTPYTSLNETALKRTFQSKCPGLATLKCSIYLETEEFVIVSKEQYTALNKHCLGVSSRGWEQASTQDVCAAELQYKVMYTGTENSRDFKNAHQTKLVLAKLMP</sequence>
<protein>
    <submittedName>
        <fullName evidence="1">Uncharacterized protein</fullName>
    </submittedName>
</protein>
<organism evidence="1 2">
    <name type="scientific">Willisornis vidua</name>
    <name type="common">Xingu scale-backed antbird</name>
    <dbReference type="NCBI Taxonomy" id="1566151"/>
    <lineage>
        <taxon>Eukaryota</taxon>
        <taxon>Metazoa</taxon>
        <taxon>Chordata</taxon>
        <taxon>Craniata</taxon>
        <taxon>Vertebrata</taxon>
        <taxon>Euteleostomi</taxon>
        <taxon>Archelosauria</taxon>
        <taxon>Archosauria</taxon>
        <taxon>Dinosauria</taxon>
        <taxon>Saurischia</taxon>
        <taxon>Theropoda</taxon>
        <taxon>Coelurosauria</taxon>
        <taxon>Aves</taxon>
        <taxon>Neognathae</taxon>
        <taxon>Neoaves</taxon>
        <taxon>Telluraves</taxon>
        <taxon>Australaves</taxon>
        <taxon>Passeriformes</taxon>
        <taxon>Thamnophilidae</taxon>
        <taxon>Willisornis</taxon>
    </lineage>
</organism>
<dbReference type="EMBL" id="WHWB01034553">
    <property type="protein sequence ID" value="KAJ7408266.1"/>
    <property type="molecule type" value="Genomic_DNA"/>
</dbReference>
<gene>
    <name evidence="1" type="ORF">WISP_121865</name>
</gene>
<evidence type="ECO:0000313" key="2">
    <source>
        <dbReference type="Proteomes" id="UP001145742"/>
    </source>
</evidence>
<evidence type="ECO:0000313" key="1">
    <source>
        <dbReference type="EMBL" id="KAJ7408266.1"/>
    </source>
</evidence>
<reference evidence="1" key="1">
    <citation type="submission" date="2019-10" db="EMBL/GenBank/DDBJ databases">
        <authorList>
            <person name="Soares A.E.R."/>
            <person name="Aleixo A."/>
            <person name="Schneider P."/>
            <person name="Miyaki C.Y."/>
            <person name="Schneider M.P."/>
            <person name="Mello C."/>
            <person name="Vasconcelos A.T.R."/>
        </authorList>
    </citation>
    <scope>NUCLEOTIDE SEQUENCE</scope>
    <source>
        <tissue evidence="1">Muscle</tissue>
    </source>
</reference>
<keyword evidence="2" id="KW-1185">Reference proteome</keyword>